<dbReference type="NCBIfam" id="TIGR00187">
    <property type="entry name" value="ribE"/>
    <property type="match status" value="1"/>
</dbReference>
<protein>
    <recommendedName>
        <fullName evidence="5 9">Riboflavin synthase</fullName>
        <ecNumber evidence="4 9">2.5.1.9</ecNumber>
    </recommendedName>
</protein>
<gene>
    <name evidence="12" type="ORF">D1614_08510</name>
</gene>
<evidence type="ECO:0000256" key="3">
    <source>
        <dbReference type="ARBA" id="ARBA00004887"/>
    </source>
</evidence>
<evidence type="ECO:0000313" key="12">
    <source>
        <dbReference type="EMBL" id="RIJ48569.1"/>
    </source>
</evidence>
<evidence type="ECO:0000256" key="5">
    <source>
        <dbReference type="ARBA" id="ARBA00013950"/>
    </source>
</evidence>
<keyword evidence="7 12" id="KW-0808">Transferase</keyword>
<feature type="domain" description="Lumazine-binding" evidence="11">
    <location>
        <begin position="1"/>
        <end position="97"/>
    </location>
</feature>
<dbReference type="InterPro" id="IPR026017">
    <property type="entry name" value="Lumazine-bd_dom"/>
</dbReference>
<dbReference type="OrthoDB" id="9788537at2"/>
<accession>A0A399T0N6</accession>
<proteinExistence type="predicted"/>
<name>A0A399T0N6_9BACT</name>
<dbReference type="Pfam" id="PF00677">
    <property type="entry name" value="Lum_binding"/>
    <property type="match status" value="2"/>
</dbReference>
<keyword evidence="8" id="KW-0677">Repeat</keyword>
<evidence type="ECO:0000256" key="4">
    <source>
        <dbReference type="ARBA" id="ARBA00012827"/>
    </source>
</evidence>
<dbReference type="GO" id="GO:0004746">
    <property type="term" value="F:riboflavin synthase activity"/>
    <property type="evidence" value="ECO:0007669"/>
    <property type="project" value="UniProtKB-UniRule"/>
</dbReference>
<organism evidence="12 13">
    <name type="scientific">Maribellus luteus</name>
    <dbReference type="NCBI Taxonomy" id="2305463"/>
    <lineage>
        <taxon>Bacteria</taxon>
        <taxon>Pseudomonadati</taxon>
        <taxon>Bacteroidota</taxon>
        <taxon>Bacteroidia</taxon>
        <taxon>Marinilabiliales</taxon>
        <taxon>Prolixibacteraceae</taxon>
        <taxon>Maribellus</taxon>
    </lineage>
</organism>
<dbReference type="RefSeq" id="WP_119437489.1">
    <property type="nucleotide sequence ID" value="NZ_QWGR01000004.1"/>
</dbReference>
<dbReference type="EMBL" id="QWGR01000004">
    <property type="protein sequence ID" value="RIJ48569.1"/>
    <property type="molecule type" value="Genomic_DNA"/>
</dbReference>
<comment type="function">
    <text evidence="2">Catalyzes the dismutation of two molecules of 6,7-dimethyl-8-ribityllumazine, resulting in the formation of riboflavin and 5-amino-6-(D-ribitylamino)uracil.</text>
</comment>
<feature type="domain" description="Lumazine-binding" evidence="11">
    <location>
        <begin position="98"/>
        <end position="199"/>
    </location>
</feature>
<comment type="caution">
    <text evidence="12">The sequence shown here is derived from an EMBL/GenBank/DDBJ whole genome shotgun (WGS) entry which is preliminary data.</text>
</comment>
<evidence type="ECO:0000259" key="11">
    <source>
        <dbReference type="PROSITE" id="PS51177"/>
    </source>
</evidence>
<dbReference type="InterPro" id="IPR017938">
    <property type="entry name" value="Riboflavin_synthase-like_b-brl"/>
</dbReference>
<evidence type="ECO:0000256" key="2">
    <source>
        <dbReference type="ARBA" id="ARBA00002803"/>
    </source>
</evidence>
<dbReference type="PROSITE" id="PS51177">
    <property type="entry name" value="LUMAZINE_BIND"/>
    <property type="match status" value="2"/>
</dbReference>
<sequence>MFSGIVEEYGTVVAIEKDQENVHFTLTCSFADELKVDQSLSHNGVCLTVVWVDKAEKKYKVTAIKETLLKSNLGLLEVGSKVNLERSMMMNGRLDGHIVQGHVDQTAVCRKVEEADGSWYYTFEYDFDIEKARQGYMTVEKGSVTVNGVSLTVVNSKDNSFQVAIIPFTHEVTNFHTFKEGSVINLEFDIIGKYLSKLNSYSS</sequence>
<dbReference type="AlphaFoldDB" id="A0A399T0N6"/>
<dbReference type="Gene3D" id="2.40.30.20">
    <property type="match status" value="2"/>
</dbReference>
<keyword evidence="6" id="KW-0686">Riboflavin biosynthesis</keyword>
<dbReference type="NCBIfam" id="NF006767">
    <property type="entry name" value="PRK09289.1"/>
    <property type="match status" value="1"/>
</dbReference>
<dbReference type="PANTHER" id="PTHR21098:SF12">
    <property type="entry name" value="RIBOFLAVIN SYNTHASE"/>
    <property type="match status" value="1"/>
</dbReference>
<dbReference type="PANTHER" id="PTHR21098">
    <property type="entry name" value="RIBOFLAVIN SYNTHASE ALPHA CHAIN"/>
    <property type="match status" value="1"/>
</dbReference>
<dbReference type="InterPro" id="IPR023366">
    <property type="entry name" value="ATP_synth_asu-like_sf"/>
</dbReference>
<evidence type="ECO:0000256" key="10">
    <source>
        <dbReference type="PROSITE-ProRule" id="PRU00524"/>
    </source>
</evidence>
<evidence type="ECO:0000256" key="6">
    <source>
        <dbReference type="ARBA" id="ARBA00022619"/>
    </source>
</evidence>
<evidence type="ECO:0000313" key="13">
    <source>
        <dbReference type="Proteomes" id="UP000265926"/>
    </source>
</evidence>
<evidence type="ECO:0000256" key="7">
    <source>
        <dbReference type="ARBA" id="ARBA00022679"/>
    </source>
</evidence>
<dbReference type="Proteomes" id="UP000265926">
    <property type="component" value="Unassembled WGS sequence"/>
</dbReference>
<evidence type="ECO:0000256" key="1">
    <source>
        <dbReference type="ARBA" id="ARBA00000968"/>
    </source>
</evidence>
<dbReference type="CDD" id="cd00402">
    <property type="entry name" value="Riboflavin_synthase_like"/>
    <property type="match status" value="1"/>
</dbReference>
<reference evidence="12 13" key="1">
    <citation type="submission" date="2018-08" db="EMBL/GenBank/DDBJ databases">
        <title>Pallidiluteibacterium maritimus gen. nov., sp. nov., isolated from coastal sediment.</title>
        <authorList>
            <person name="Zhou L.Y."/>
        </authorList>
    </citation>
    <scope>NUCLEOTIDE SEQUENCE [LARGE SCALE GENOMIC DNA]</scope>
    <source>
        <strain evidence="12 13">XSD2</strain>
    </source>
</reference>
<dbReference type="SUPFAM" id="SSF63380">
    <property type="entry name" value="Riboflavin synthase domain-like"/>
    <property type="match status" value="2"/>
</dbReference>
<dbReference type="GO" id="GO:0009231">
    <property type="term" value="P:riboflavin biosynthetic process"/>
    <property type="evidence" value="ECO:0007669"/>
    <property type="project" value="UniProtKB-KW"/>
</dbReference>
<evidence type="ECO:0000256" key="9">
    <source>
        <dbReference type="NCBIfam" id="TIGR00187"/>
    </source>
</evidence>
<comment type="catalytic activity">
    <reaction evidence="1">
        <text>2 6,7-dimethyl-8-(1-D-ribityl)lumazine + H(+) = 5-amino-6-(D-ribitylamino)uracil + riboflavin</text>
        <dbReference type="Rhea" id="RHEA:20772"/>
        <dbReference type="ChEBI" id="CHEBI:15378"/>
        <dbReference type="ChEBI" id="CHEBI:15934"/>
        <dbReference type="ChEBI" id="CHEBI:57986"/>
        <dbReference type="ChEBI" id="CHEBI:58201"/>
        <dbReference type="EC" id="2.5.1.9"/>
    </reaction>
</comment>
<dbReference type="EC" id="2.5.1.9" evidence="4 9"/>
<comment type="pathway">
    <text evidence="3">Cofactor biosynthesis; riboflavin biosynthesis; riboflavin from 2-hydroxy-3-oxobutyl phosphate and 5-amino-6-(D-ribitylamino)uracil: step 2/2.</text>
</comment>
<dbReference type="PIRSF" id="PIRSF000498">
    <property type="entry name" value="Riboflavin_syn_A"/>
    <property type="match status" value="1"/>
</dbReference>
<feature type="repeat" description="Lumazine-binding" evidence="10">
    <location>
        <begin position="98"/>
        <end position="199"/>
    </location>
</feature>
<feature type="repeat" description="Lumazine-binding" evidence="10">
    <location>
        <begin position="1"/>
        <end position="97"/>
    </location>
</feature>
<dbReference type="InterPro" id="IPR001783">
    <property type="entry name" value="Lumazine-bd"/>
</dbReference>
<evidence type="ECO:0000256" key="8">
    <source>
        <dbReference type="ARBA" id="ARBA00022737"/>
    </source>
</evidence>
<keyword evidence="13" id="KW-1185">Reference proteome</keyword>
<dbReference type="FunFam" id="2.40.30.20:FF:000007">
    <property type="entry name" value="Riboflavin synthase, alpha subunit"/>
    <property type="match status" value="1"/>
</dbReference>